<dbReference type="EMBL" id="CP000939">
    <property type="protein sequence ID" value="ACA45015.1"/>
    <property type="molecule type" value="Genomic_DNA"/>
</dbReference>
<dbReference type="Proteomes" id="UP000008541">
    <property type="component" value="Chromosome"/>
</dbReference>
<dbReference type="HOGENOM" id="CLU_3181925_0_0_9"/>
<keyword evidence="1" id="KW-0695">RNA-directed DNA polymerase</keyword>
<evidence type="ECO:0000313" key="1">
    <source>
        <dbReference type="EMBL" id="ACA45015.1"/>
    </source>
</evidence>
<reference evidence="1 2" key="1">
    <citation type="journal article" date="2007" name="PLoS ONE">
        <title>Analysis of the neurotoxin complex genes in Clostridium botulinum A1-A4 and B1 strains: BoNT/A3, /Ba4 and /B1 clusters are located within plasmids.</title>
        <authorList>
            <person name="Smith T.J."/>
            <person name="Hill K.K."/>
            <person name="Foley B.T."/>
            <person name="Detter J.C."/>
            <person name="Munk A.C."/>
            <person name="Bruce D.C."/>
            <person name="Doggett N.A."/>
            <person name="Smith L.A."/>
            <person name="Marks J.D."/>
            <person name="Xie G."/>
            <person name="Brettin T.S."/>
        </authorList>
    </citation>
    <scope>NUCLEOTIDE SEQUENCE [LARGE SCALE GENOMIC DNA]</scope>
    <source>
        <strain evidence="2">Okra / Type B1</strain>
    </source>
</reference>
<name>B1IJX4_CLOBK</name>
<accession>B1IJX4</accession>
<organism evidence="1 2">
    <name type="scientific">Clostridium botulinum (strain Okra / Type B1)</name>
    <dbReference type="NCBI Taxonomy" id="498213"/>
    <lineage>
        <taxon>Bacteria</taxon>
        <taxon>Bacillati</taxon>
        <taxon>Bacillota</taxon>
        <taxon>Clostridia</taxon>
        <taxon>Eubacteriales</taxon>
        <taxon>Clostridiaceae</taxon>
        <taxon>Clostridium</taxon>
    </lineage>
</organism>
<gene>
    <name evidence="1" type="ordered locus">CLD_3211</name>
</gene>
<dbReference type="AlphaFoldDB" id="B1IJX4"/>
<keyword evidence="1" id="KW-0808">Transferase</keyword>
<dbReference type="GO" id="GO:0003964">
    <property type="term" value="F:RNA-directed DNA polymerase activity"/>
    <property type="evidence" value="ECO:0007669"/>
    <property type="project" value="UniProtKB-KW"/>
</dbReference>
<sequence>MFKYGSLERILPRQNMQLAYKRVVANKGKSGIDRTTVYEFKQFLIT</sequence>
<dbReference type="KEGG" id="cbb:CLD_3211"/>
<keyword evidence="1" id="KW-0548">Nucleotidyltransferase</keyword>
<protein>
    <submittedName>
        <fullName evidence="1">Reverse transcriptase/maturase family protein</fullName>
    </submittedName>
</protein>
<evidence type="ECO:0000313" key="2">
    <source>
        <dbReference type="Proteomes" id="UP000008541"/>
    </source>
</evidence>
<proteinExistence type="predicted"/>